<dbReference type="SMART" id="SM01387">
    <property type="entry name" value="Ribosomal_S15"/>
    <property type="match status" value="1"/>
</dbReference>
<evidence type="ECO:0000313" key="7">
    <source>
        <dbReference type="EMBL" id="KAJ8472323.1"/>
    </source>
</evidence>
<organism evidence="7 8">
    <name type="scientific">Trametes cubensis</name>
    <dbReference type="NCBI Taxonomy" id="1111947"/>
    <lineage>
        <taxon>Eukaryota</taxon>
        <taxon>Fungi</taxon>
        <taxon>Dikarya</taxon>
        <taxon>Basidiomycota</taxon>
        <taxon>Agaricomycotina</taxon>
        <taxon>Agaricomycetes</taxon>
        <taxon>Polyporales</taxon>
        <taxon>Polyporaceae</taxon>
        <taxon>Trametes</taxon>
    </lineage>
</organism>
<dbReference type="PROSITE" id="PS00362">
    <property type="entry name" value="RIBOSOMAL_S15"/>
    <property type="match status" value="1"/>
</dbReference>
<dbReference type="InterPro" id="IPR000219">
    <property type="entry name" value="DH_dom"/>
</dbReference>
<dbReference type="PANTHER" id="PTHR12673">
    <property type="entry name" value="FACIOGENITAL DYSPLASIA PROTEIN"/>
    <property type="match status" value="1"/>
</dbReference>
<evidence type="ECO:0000256" key="4">
    <source>
        <dbReference type="SAM" id="MobiDB-lite"/>
    </source>
</evidence>
<dbReference type="PANTHER" id="PTHR12673:SF159">
    <property type="entry name" value="LD03170P"/>
    <property type="match status" value="1"/>
</dbReference>
<dbReference type="InterPro" id="IPR000589">
    <property type="entry name" value="Ribosomal_uS15"/>
</dbReference>
<dbReference type="InterPro" id="IPR051092">
    <property type="entry name" value="FYVE_RhoGEF_PH"/>
</dbReference>
<dbReference type="HAMAP" id="MF_01343_B">
    <property type="entry name" value="Ribosomal_uS15_B"/>
    <property type="match status" value="1"/>
</dbReference>
<feature type="region of interest" description="Disordered" evidence="4">
    <location>
        <begin position="928"/>
        <end position="949"/>
    </location>
</feature>
<protein>
    <recommendedName>
        <fullName evidence="9">DH domain-containing protein</fullName>
    </recommendedName>
</protein>
<dbReference type="Pfam" id="PF00312">
    <property type="entry name" value="Ribosomal_S15"/>
    <property type="match status" value="1"/>
</dbReference>
<dbReference type="Gene3D" id="1.10.287.10">
    <property type="entry name" value="S15/NS1, RNA-binding"/>
    <property type="match status" value="1"/>
</dbReference>
<dbReference type="SMART" id="SM00325">
    <property type="entry name" value="RhoGEF"/>
    <property type="match status" value="1"/>
</dbReference>
<keyword evidence="8" id="KW-1185">Reference proteome</keyword>
<sequence>MLGAHLAQCSRSLASSSSARAAPLHTSAVLRAVSARARKTHQTLKANVQRREELQRQAQQNRPHVVLGHKAGDEAKWQNCDLAKIIVTEEDIRSTPLPHVDPHEGSIHLPTYYNYGVGETEKEALFNVLPALTMETTVRHLRKQVGDDTLAMAQHESTASIEELQKLNMFTRLVDLRNANARGIAYENRRRIIAAFSEPENPNDTGRPEVQAALATYKIRNLWDHLSRCKKDIASRRSLRKLVHDRAKILRYLKSVDEDRYVLSTQQICPPLTAAQSVSSAPVDFPSSGQESTSPDPHYQRPTHLPFRRISLPSAPNLQHRQSIVSTASFDSLPEEPHHASGVPITPVVIRNAVRGPKQRPSTSDVARRAMRRRESRVVDEQKEAKRRKVITEFYETEKSYLDGLELIYSHFLTPIIKSLETPHPLLDRAELTSIFSNFIDIWNLHRSLYASLTAFLNTSASTRANEPPPPLSPVLLAHFPYLSLYTPFVSSFSDALASYASLLKSNSAFAAFIAQQEADPRCGKLKFRDWLLTIVQRCPRYLLLLKDMIECTDPEDPEYTSLTAVHTLVSKITMSLNTSLHTHAQTLALLALQRNTVNLPFQLITPGRTFLKRASLLQLEGSAPKEREFLLFSDCVIWLASADGDFFSDKWTALASASISPSASTTSGAALSEVRSRTKSDADGDALRRRQSLLQLRLAGSPKKKTRQASSGVDDRWIYKGHVELVDLEVVVSVPAADTPERGFELLSPHQSFAVYAATEDERDEWITAIRNAKSSLLVSLSVMQLNSTLTSSASTQHLRRTLQALPYAPDDSSKPRRGKVEHFVPAVWVPDGKTESCMRCGRTFGWHPSAKDSSKSARACEACYDTVFPLLEQPLEPQVSVTAGTTHSHFTLSGLKSMPSLLLNDMMSSTPSALMAIDIESPKRPLARIDDDEPSPADEAPSGPSVAALRLKPTARPKSYVQILEEFQEREESPSASPRASRFSERTIADALDERDEDVFNDSTGQVVPASPSAAGRAGRSTPTTPRKEDTARRHKRFSLPAVALQTSPVTARSSMGGGGGDAKGQRFSLVLGKGGGPAQRPQAPRESSPSRLFPGLRHSMAAGRLSELLGRGKET</sequence>
<dbReference type="GO" id="GO:0005085">
    <property type="term" value="F:guanyl-nucleotide exchange factor activity"/>
    <property type="evidence" value="ECO:0007669"/>
    <property type="project" value="InterPro"/>
</dbReference>
<feature type="region of interest" description="Disordered" evidence="4">
    <location>
        <begin position="1051"/>
        <end position="1118"/>
    </location>
</feature>
<comment type="caution">
    <text evidence="7">The sequence shown here is derived from an EMBL/GenBank/DDBJ whole genome shotgun (WGS) entry which is preliminary data.</text>
</comment>
<dbReference type="CDD" id="cd00160">
    <property type="entry name" value="RhoGEF"/>
    <property type="match status" value="1"/>
</dbReference>
<dbReference type="EMBL" id="JAPEVG010000264">
    <property type="protein sequence ID" value="KAJ8472323.1"/>
    <property type="molecule type" value="Genomic_DNA"/>
</dbReference>
<feature type="domain" description="DH" evidence="6">
    <location>
        <begin position="386"/>
        <end position="580"/>
    </location>
</feature>
<dbReference type="Gene3D" id="1.20.900.10">
    <property type="entry name" value="Dbl homology (DH) domain"/>
    <property type="match status" value="1"/>
</dbReference>
<keyword evidence="2" id="KW-0689">Ribosomal protein</keyword>
<comment type="similarity">
    <text evidence="1">Belongs to the universal ribosomal protein uS15 family.</text>
</comment>
<feature type="region of interest" description="Disordered" evidence="4">
    <location>
        <begin position="279"/>
        <end position="304"/>
    </location>
</feature>
<dbReference type="InterPro" id="IPR001849">
    <property type="entry name" value="PH_domain"/>
</dbReference>
<evidence type="ECO:0000256" key="1">
    <source>
        <dbReference type="ARBA" id="ARBA00008434"/>
    </source>
</evidence>
<dbReference type="GO" id="GO:0005840">
    <property type="term" value="C:ribosome"/>
    <property type="evidence" value="ECO:0007669"/>
    <property type="project" value="UniProtKB-KW"/>
</dbReference>
<evidence type="ECO:0000256" key="2">
    <source>
        <dbReference type="ARBA" id="ARBA00022980"/>
    </source>
</evidence>
<dbReference type="InterPro" id="IPR009068">
    <property type="entry name" value="uS15_NS1_RNA-bd_sf"/>
</dbReference>
<dbReference type="Pfam" id="PF00621">
    <property type="entry name" value="RhoGEF"/>
    <property type="match status" value="1"/>
</dbReference>
<evidence type="ECO:0008006" key="9">
    <source>
        <dbReference type="Google" id="ProtNLM"/>
    </source>
</evidence>
<evidence type="ECO:0000259" key="6">
    <source>
        <dbReference type="PROSITE" id="PS50010"/>
    </source>
</evidence>
<dbReference type="SMART" id="SM00233">
    <property type="entry name" value="PH"/>
    <property type="match status" value="1"/>
</dbReference>
<dbReference type="Gene3D" id="2.30.29.30">
    <property type="entry name" value="Pleckstrin-homology domain (PH domain)/Phosphotyrosine-binding domain (PTB)"/>
    <property type="match status" value="1"/>
</dbReference>
<dbReference type="CDD" id="cd00353">
    <property type="entry name" value="Ribosomal_S15p_S13e"/>
    <property type="match status" value="1"/>
</dbReference>
<dbReference type="PROSITE" id="PS50003">
    <property type="entry name" value="PH_DOMAIN"/>
    <property type="match status" value="1"/>
</dbReference>
<evidence type="ECO:0000259" key="5">
    <source>
        <dbReference type="PROSITE" id="PS50003"/>
    </source>
</evidence>
<keyword evidence="3" id="KW-0687">Ribonucleoprotein</keyword>
<dbReference type="InterPro" id="IPR011993">
    <property type="entry name" value="PH-like_dom_sf"/>
</dbReference>
<dbReference type="GO" id="GO:0003735">
    <property type="term" value="F:structural constituent of ribosome"/>
    <property type="evidence" value="ECO:0007669"/>
    <property type="project" value="InterPro"/>
</dbReference>
<dbReference type="GO" id="GO:0006412">
    <property type="term" value="P:translation"/>
    <property type="evidence" value="ECO:0007669"/>
    <property type="project" value="InterPro"/>
</dbReference>
<feature type="region of interest" description="Disordered" evidence="4">
    <location>
        <begin position="1002"/>
        <end position="1039"/>
    </location>
</feature>
<gene>
    <name evidence="7" type="ORF">ONZ51_g8593</name>
</gene>
<evidence type="ECO:0000313" key="8">
    <source>
        <dbReference type="Proteomes" id="UP001215151"/>
    </source>
</evidence>
<accession>A0AAD7TP49</accession>
<dbReference type="SUPFAM" id="SSF47060">
    <property type="entry name" value="S15/NS1 RNA-binding domain"/>
    <property type="match status" value="1"/>
</dbReference>
<dbReference type="InterPro" id="IPR005290">
    <property type="entry name" value="Ribosomal_uS15_bac-type"/>
</dbReference>
<proteinExistence type="inferred from homology"/>
<dbReference type="GO" id="GO:0005737">
    <property type="term" value="C:cytoplasm"/>
    <property type="evidence" value="ECO:0007669"/>
    <property type="project" value="UniProtKB-ARBA"/>
</dbReference>
<dbReference type="AlphaFoldDB" id="A0AAD7TP49"/>
<feature type="compositionally biased region" description="Low complexity" evidence="4">
    <location>
        <begin position="1009"/>
        <end position="1022"/>
    </location>
</feature>
<dbReference type="PROSITE" id="PS50010">
    <property type="entry name" value="DH_2"/>
    <property type="match status" value="1"/>
</dbReference>
<evidence type="ECO:0000256" key="3">
    <source>
        <dbReference type="ARBA" id="ARBA00023274"/>
    </source>
</evidence>
<dbReference type="SUPFAM" id="SSF50729">
    <property type="entry name" value="PH domain-like"/>
    <property type="match status" value="1"/>
</dbReference>
<dbReference type="GO" id="GO:1990904">
    <property type="term" value="C:ribonucleoprotein complex"/>
    <property type="evidence" value="ECO:0007669"/>
    <property type="project" value="UniProtKB-KW"/>
</dbReference>
<feature type="domain" description="PH" evidence="5">
    <location>
        <begin position="610"/>
        <end position="776"/>
    </location>
</feature>
<dbReference type="InterPro" id="IPR035899">
    <property type="entry name" value="DBL_dom_sf"/>
</dbReference>
<feature type="region of interest" description="Disordered" evidence="4">
    <location>
        <begin position="356"/>
        <end position="375"/>
    </location>
</feature>
<dbReference type="Proteomes" id="UP001215151">
    <property type="component" value="Unassembled WGS sequence"/>
</dbReference>
<name>A0AAD7TP49_9APHY</name>
<reference evidence="7" key="1">
    <citation type="submission" date="2022-11" db="EMBL/GenBank/DDBJ databases">
        <title>Genome Sequence of Cubamyces cubensis.</title>
        <authorList>
            <person name="Buettner E."/>
        </authorList>
    </citation>
    <scope>NUCLEOTIDE SEQUENCE</scope>
    <source>
        <strain evidence="7">MPL-01</strain>
    </source>
</reference>
<dbReference type="SUPFAM" id="SSF48065">
    <property type="entry name" value="DBL homology domain (DH-domain)"/>
    <property type="match status" value="1"/>
</dbReference>